<dbReference type="OrthoDB" id="5917027at2"/>
<dbReference type="AlphaFoldDB" id="A0A2J7TCZ9"/>
<organism evidence="2 3">
    <name type="scientific">Methylocella silvestris</name>
    <dbReference type="NCBI Taxonomy" id="199596"/>
    <lineage>
        <taxon>Bacteria</taxon>
        <taxon>Pseudomonadati</taxon>
        <taxon>Pseudomonadota</taxon>
        <taxon>Alphaproteobacteria</taxon>
        <taxon>Hyphomicrobiales</taxon>
        <taxon>Beijerinckiaceae</taxon>
        <taxon>Methylocella</taxon>
    </lineage>
</organism>
<dbReference type="RefSeq" id="WP_102845033.1">
    <property type="nucleotide sequence ID" value="NZ_PDZR01000027.1"/>
</dbReference>
<reference evidence="2 3" key="1">
    <citation type="submission" date="2017-10" db="EMBL/GenBank/DDBJ databases">
        <title>Genome announcement of Methylocella silvestris TVC from permafrost.</title>
        <authorList>
            <person name="Wang J."/>
            <person name="Geng K."/>
            <person name="Ul-Haque F."/>
            <person name="Crombie A.T."/>
            <person name="Street L.E."/>
            <person name="Wookey P.A."/>
            <person name="Murrell J.C."/>
            <person name="Pratscher J."/>
        </authorList>
    </citation>
    <scope>NUCLEOTIDE SEQUENCE [LARGE SCALE GENOMIC DNA]</scope>
    <source>
        <strain evidence="2 3">TVC</strain>
    </source>
</reference>
<evidence type="ECO:0000313" key="2">
    <source>
        <dbReference type="EMBL" id="PNG24642.1"/>
    </source>
</evidence>
<feature type="region of interest" description="Disordered" evidence="1">
    <location>
        <begin position="198"/>
        <end position="223"/>
    </location>
</feature>
<sequence length="223" mass="23372">MDFEDLVTALAPPPNRAGKSEGPHEHHLYEGAVMLAYAMHLLRTASARNVRIHPDGEHGKQFDFAGWFVRRGFAKVSSLGGTTYGGVYRDEAGQTVTVHPKSGLGDVVAEAGGQIISAECKGGIINTRHPGQVSRLYKGLCETVGLLMATPSQGRQVAVVPLTQATLRLAERLAPRCALAGIEIALVGSRGQVTDVRAPIGSPNAAGSQSRDEDGMAGRPGGA</sequence>
<dbReference type="Proteomes" id="UP000236286">
    <property type="component" value="Unassembled WGS sequence"/>
</dbReference>
<proteinExistence type="predicted"/>
<protein>
    <submittedName>
        <fullName evidence="2">Uncharacterized protein</fullName>
    </submittedName>
</protein>
<evidence type="ECO:0000313" key="3">
    <source>
        <dbReference type="Proteomes" id="UP000236286"/>
    </source>
</evidence>
<gene>
    <name evidence="2" type="ORF">CR492_17560</name>
</gene>
<dbReference type="EMBL" id="PDZR01000027">
    <property type="protein sequence ID" value="PNG24642.1"/>
    <property type="molecule type" value="Genomic_DNA"/>
</dbReference>
<comment type="caution">
    <text evidence="2">The sequence shown here is derived from an EMBL/GenBank/DDBJ whole genome shotgun (WGS) entry which is preliminary data.</text>
</comment>
<accession>A0A2J7TCZ9</accession>
<name>A0A2J7TCZ9_METSI</name>
<evidence type="ECO:0000256" key="1">
    <source>
        <dbReference type="SAM" id="MobiDB-lite"/>
    </source>
</evidence>